<keyword evidence="2" id="KW-1185">Reference proteome</keyword>
<gene>
    <name evidence="1" type="ORF">TNCT_525391</name>
</gene>
<protein>
    <submittedName>
        <fullName evidence="1">Uncharacterized protein</fullName>
    </submittedName>
</protein>
<dbReference type="EMBL" id="BMAO01005440">
    <property type="protein sequence ID" value="GFR01445.1"/>
    <property type="molecule type" value="Genomic_DNA"/>
</dbReference>
<accession>A0A8X6GGE6</accession>
<evidence type="ECO:0000313" key="1">
    <source>
        <dbReference type="EMBL" id="GFR01445.1"/>
    </source>
</evidence>
<evidence type="ECO:0000313" key="2">
    <source>
        <dbReference type="Proteomes" id="UP000887116"/>
    </source>
</evidence>
<dbReference type="Proteomes" id="UP000887116">
    <property type="component" value="Unassembled WGS sequence"/>
</dbReference>
<proteinExistence type="predicted"/>
<organism evidence="1 2">
    <name type="scientific">Trichonephila clavata</name>
    <name type="common">Joro spider</name>
    <name type="synonym">Nephila clavata</name>
    <dbReference type="NCBI Taxonomy" id="2740835"/>
    <lineage>
        <taxon>Eukaryota</taxon>
        <taxon>Metazoa</taxon>
        <taxon>Ecdysozoa</taxon>
        <taxon>Arthropoda</taxon>
        <taxon>Chelicerata</taxon>
        <taxon>Arachnida</taxon>
        <taxon>Araneae</taxon>
        <taxon>Araneomorphae</taxon>
        <taxon>Entelegynae</taxon>
        <taxon>Araneoidea</taxon>
        <taxon>Nephilidae</taxon>
        <taxon>Trichonephila</taxon>
    </lineage>
</organism>
<comment type="caution">
    <text evidence="1">The sequence shown here is derived from an EMBL/GenBank/DDBJ whole genome shotgun (WGS) entry which is preliminary data.</text>
</comment>
<reference evidence="1" key="1">
    <citation type="submission" date="2020-07" db="EMBL/GenBank/DDBJ databases">
        <title>Multicomponent nature underlies the extraordinary mechanical properties of spider dragline silk.</title>
        <authorList>
            <person name="Kono N."/>
            <person name="Nakamura H."/>
            <person name="Mori M."/>
            <person name="Yoshida Y."/>
            <person name="Ohtoshi R."/>
            <person name="Malay A.D."/>
            <person name="Moran D.A.P."/>
            <person name="Tomita M."/>
            <person name="Numata K."/>
            <person name="Arakawa K."/>
        </authorList>
    </citation>
    <scope>NUCLEOTIDE SEQUENCE</scope>
</reference>
<dbReference type="AlphaFoldDB" id="A0A8X6GGE6"/>
<name>A0A8X6GGE6_TRICU</name>
<sequence length="67" mass="7694">MFVNHISQNKSVVEEKNIEAQTVILIWEKINCELCTEIRCSLELASTGSKFIHQVVVPLHLRRSKSD</sequence>